<sequence>MNVVNAPLTTLLKTAFNKTNTTRCSKSSTSTSSEPTTQQTLTDMGLLSSFSILTSSPSSAFPNTETTKTNSMLHNPNNAMSLSSAQRPASSYELRIKMESVGTQPEQDDDLDMCPARTRAIWPRELIPWWQPTQLHDKPPYSYATLIAYAILISQDGRLLLNDIYQWISETYPYYSLNQRGWQNSIRHNLSLNKKWFLKVDRRPTQANPGKGCYWTLVPGTEEMFMENITQAGGHHRKHHDIGLTAELSRGQCTNSVSRQQQQLNFSTSDDIKKTTLPSPATTKSSKSAAPMYSTFRMTNTTMESIGHCDNHSKKRAKLHHPDDNKSSSWNLPAVDTTSPNKKRSKFNDYSANTQPREYYDTVDDDTQSDCDSGVDVGNDQGGGKVKSNTFLEIPPSELASTNEQVRFYNVLDHFLDQLPLPDSHGQVSLSSNQWDSNGYPSYGCSSSSSHSSSPSFSLSPVTIPSAGAFGFLNSSEMDPVLGYPPMNYYSTNGFFYDNNEQIVSGSNLTAVHPALLTSRLDSACDATTTMNQNVDTSLMVMPTTTTNNTVIHENHGGSLNVGGTQIGDAQRQQQQKDYLSSPEKVETILIHLNSGECNGDEEIANKYLKFEDDDQACVSGSVLSSTGVSIDKSMDGSTSMDTSCFQHDDYLSYPFTTMCGLLES</sequence>
<comment type="subcellular location">
    <subcellularLocation>
        <location evidence="3">Nucleus</location>
    </subcellularLocation>
</comment>
<dbReference type="InterPro" id="IPR030456">
    <property type="entry name" value="TF_fork_head_CS_2"/>
</dbReference>
<dbReference type="InterPro" id="IPR018122">
    <property type="entry name" value="TF_fork_head_CS_1"/>
</dbReference>
<dbReference type="InterPro" id="IPR036388">
    <property type="entry name" value="WH-like_DNA-bd_sf"/>
</dbReference>
<dbReference type="SUPFAM" id="SSF46785">
    <property type="entry name" value="Winged helix' DNA-binding domain"/>
    <property type="match status" value="1"/>
</dbReference>
<dbReference type="CDD" id="cd00059">
    <property type="entry name" value="FH_FOX"/>
    <property type="match status" value="1"/>
</dbReference>
<keyword evidence="1 3" id="KW-0238">DNA-binding</keyword>
<dbReference type="InterPro" id="IPR050211">
    <property type="entry name" value="FOX_domain-containing"/>
</dbReference>
<dbReference type="GO" id="GO:0009653">
    <property type="term" value="P:anatomical structure morphogenesis"/>
    <property type="evidence" value="ECO:0007669"/>
    <property type="project" value="TreeGrafter"/>
</dbReference>
<dbReference type="AlphaFoldDB" id="A0A1X2IW53"/>
<dbReference type="EMBL" id="MCGE01000003">
    <property type="protein sequence ID" value="ORZ23278.1"/>
    <property type="molecule type" value="Genomic_DNA"/>
</dbReference>
<feature type="compositionally biased region" description="Polar residues" evidence="4">
    <location>
        <begin position="253"/>
        <end position="269"/>
    </location>
</feature>
<feature type="compositionally biased region" description="Low complexity" evidence="4">
    <location>
        <begin position="275"/>
        <end position="291"/>
    </location>
</feature>
<feature type="region of interest" description="Disordered" evidence="4">
    <location>
        <begin position="305"/>
        <end position="386"/>
    </location>
</feature>
<dbReference type="STRING" id="90262.A0A1X2IW53"/>
<feature type="domain" description="Fork-head" evidence="5">
    <location>
        <begin position="138"/>
        <end position="240"/>
    </location>
</feature>
<dbReference type="PROSITE" id="PS00657">
    <property type="entry name" value="FORK_HEAD_1"/>
    <property type="match status" value="1"/>
</dbReference>
<feature type="compositionally biased region" description="Polar residues" evidence="4">
    <location>
        <begin position="327"/>
        <end position="340"/>
    </location>
</feature>
<dbReference type="OrthoDB" id="5954824at2759"/>
<evidence type="ECO:0000256" key="2">
    <source>
        <dbReference type="ARBA" id="ARBA00023242"/>
    </source>
</evidence>
<dbReference type="InterPro" id="IPR036390">
    <property type="entry name" value="WH_DNA-bd_sf"/>
</dbReference>
<dbReference type="GO" id="GO:0000978">
    <property type="term" value="F:RNA polymerase II cis-regulatory region sequence-specific DNA binding"/>
    <property type="evidence" value="ECO:0007669"/>
    <property type="project" value="TreeGrafter"/>
</dbReference>
<keyword evidence="7" id="KW-1185">Reference proteome</keyword>
<dbReference type="SMART" id="SM00339">
    <property type="entry name" value="FH"/>
    <property type="match status" value="1"/>
</dbReference>
<keyword evidence="2 3" id="KW-0539">Nucleus</keyword>
<dbReference type="InterPro" id="IPR001766">
    <property type="entry name" value="Fork_head_dom"/>
</dbReference>
<dbReference type="Pfam" id="PF00250">
    <property type="entry name" value="Forkhead"/>
    <property type="match status" value="1"/>
</dbReference>
<proteinExistence type="predicted"/>
<evidence type="ECO:0000256" key="3">
    <source>
        <dbReference type="PROSITE-ProRule" id="PRU00089"/>
    </source>
</evidence>
<dbReference type="PANTHER" id="PTHR11829:SF343">
    <property type="entry name" value="FORK-HEAD DOMAIN-CONTAINING PROTEIN"/>
    <property type="match status" value="1"/>
</dbReference>
<dbReference type="PANTHER" id="PTHR11829">
    <property type="entry name" value="FORKHEAD BOX PROTEIN"/>
    <property type="match status" value="1"/>
</dbReference>
<feature type="region of interest" description="Disordered" evidence="4">
    <location>
        <begin position="253"/>
        <end position="292"/>
    </location>
</feature>
<evidence type="ECO:0000256" key="1">
    <source>
        <dbReference type="ARBA" id="ARBA00023125"/>
    </source>
</evidence>
<gene>
    <name evidence="6" type="ORF">BCR42DRAFT_446979</name>
</gene>
<dbReference type="PROSITE" id="PS50039">
    <property type="entry name" value="FORK_HEAD_3"/>
    <property type="match status" value="1"/>
</dbReference>
<evidence type="ECO:0000256" key="4">
    <source>
        <dbReference type="SAM" id="MobiDB-lite"/>
    </source>
</evidence>
<evidence type="ECO:0000313" key="6">
    <source>
        <dbReference type="EMBL" id="ORZ23278.1"/>
    </source>
</evidence>
<dbReference type="Gene3D" id="1.10.10.10">
    <property type="entry name" value="Winged helix-like DNA-binding domain superfamily/Winged helix DNA-binding domain"/>
    <property type="match status" value="1"/>
</dbReference>
<evidence type="ECO:0000259" key="5">
    <source>
        <dbReference type="PROSITE" id="PS50039"/>
    </source>
</evidence>
<evidence type="ECO:0000313" key="7">
    <source>
        <dbReference type="Proteomes" id="UP000193560"/>
    </source>
</evidence>
<name>A0A1X2IW53_9FUNG</name>
<protein>
    <submittedName>
        <fullName evidence="6">Fork head domain-domain-containing protein</fullName>
    </submittedName>
</protein>
<dbReference type="GO" id="GO:0005634">
    <property type="term" value="C:nucleus"/>
    <property type="evidence" value="ECO:0007669"/>
    <property type="project" value="UniProtKB-SubCell"/>
</dbReference>
<dbReference type="Proteomes" id="UP000193560">
    <property type="component" value="Unassembled WGS sequence"/>
</dbReference>
<accession>A0A1X2IW53</accession>
<dbReference type="GO" id="GO:0000981">
    <property type="term" value="F:DNA-binding transcription factor activity, RNA polymerase II-specific"/>
    <property type="evidence" value="ECO:0007669"/>
    <property type="project" value="TreeGrafter"/>
</dbReference>
<reference evidence="6 7" key="1">
    <citation type="submission" date="2016-07" db="EMBL/GenBank/DDBJ databases">
        <title>Pervasive Adenine N6-methylation of Active Genes in Fungi.</title>
        <authorList>
            <consortium name="DOE Joint Genome Institute"/>
            <person name="Mondo S.J."/>
            <person name="Dannebaum R.O."/>
            <person name="Kuo R.C."/>
            <person name="Labutti K."/>
            <person name="Haridas S."/>
            <person name="Kuo A."/>
            <person name="Salamov A."/>
            <person name="Ahrendt S.R."/>
            <person name="Lipzen A."/>
            <person name="Sullivan W."/>
            <person name="Andreopoulos W.B."/>
            <person name="Clum A."/>
            <person name="Lindquist E."/>
            <person name="Daum C."/>
            <person name="Ramamoorthy G.K."/>
            <person name="Gryganskyi A."/>
            <person name="Culley D."/>
            <person name="Magnuson J.K."/>
            <person name="James T.Y."/>
            <person name="O'Malley M.A."/>
            <person name="Stajich J.E."/>
            <person name="Spatafora J.W."/>
            <person name="Visel A."/>
            <person name="Grigoriev I.V."/>
        </authorList>
    </citation>
    <scope>NUCLEOTIDE SEQUENCE [LARGE SCALE GENOMIC DNA]</scope>
    <source>
        <strain evidence="6 7">NRRL 1336</strain>
    </source>
</reference>
<feature type="DNA-binding region" description="Fork-head" evidence="3">
    <location>
        <begin position="138"/>
        <end position="240"/>
    </location>
</feature>
<dbReference type="GO" id="GO:0030154">
    <property type="term" value="P:cell differentiation"/>
    <property type="evidence" value="ECO:0007669"/>
    <property type="project" value="TreeGrafter"/>
</dbReference>
<dbReference type="PRINTS" id="PR00053">
    <property type="entry name" value="FORKHEAD"/>
</dbReference>
<organism evidence="6 7">
    <name type="scientific">Absidia repens</name>
    <dbReference type="NCBI Taxonomy" id="90262"/>
    <lineage>
        <taxon>Eukaryota</taxon>
        <taxon>Fungi</taxon>
        <taxon>Fungi incertae sedis</taxon>
        <taxon>Mucoromycota</taxon>
        <taxon>Mucoromycotina</taxon>
        <taxon>Mucoromycetes</taxon>
        <taxon>Mucorales</taxon>
        <taxon>Cunninghamellaceae</taxon>
        <taxon>Absidia</taxon>
    </lineage>
</organism>
<comment type="caution">
    <text evidence="6">The sequence shown here is derived from an EMBL/GenBank/DDBJ whole genome shotgun (WGS) entry which is preliminary data.</text>
</comment>
<dbReference type="FunFam" id="1.10.10.10:FF:000135">
    <property type="entry name" value="forkhead box protein G1"/>
    <property type="match status" value="1"/>
</dbReference>
<dbReference type="PROSITE" id="PS00658">
    <property type="entry name" value="FORK_HEAD_2"/>
    <property type="match status" value="1"/>
</dbReference>